<reference evidence="2 5" key="1">
    <citation type="submission" date="2016-04" db="EMBL/GenBank/DDBJ databases">
        <authorList>
            <person name="Evans L.H."/>
            <person name="Alamgir A."/>
            <person name="Owens N."/>
            <person name="Weber N.D."/>
            <person name="Virtaneva K."/>
            <person name="Barbian K."/>
            <person name="Babar A."/>
            <person name="Rosenke K."/>
        </authorList>
    </citation>
    <scope>NUCLEOTIDE SEQUENCE [LARGE SCALE GENOMIC DNA]</scope>
    <source>
        <strain evidence="2">S5</strain>
        <strain evidence="5">S5(T) (JCM 30642 \VKM B-2941)</strain>
    </source>
</reference>
<keyword evidence="4" id="KW-1185">Reference proteome</keyword>
<name>A0A1N5VUH4_9ARCH</name>
<dbReference type="Proteomes" id="UP000187822">
    <property type="component" value="Chromosome I"/>
</dbReference>
<reference evidence="3" key="2">
    <citation type="submission" date="2016-06" db="EMBL/GenBank/DDBJ databases">
        <authorList>
            <person name="Olsen C.W."/>
            <person name="Carey S."/>
            <person name="Hinshaw L."/>
            <person name="Karasin A.I."/>
        </authorList>
    </citation>
    <scope>NUCLEOTIDE SEQUENCE [LARGE SCALE GENOMIC DNA]</scope>
    <source>
        <strain evidence="3">PM4</strain>
    </source>
</reference>
<proteinExistence type="predicted"/>
<dbReference type="EMBL" id="LT671858">
    <property type="protein sequence ID" value="SIM76349.1"/>
    <property type="molecule type" value="Genomic_DNA"/>
</dbReference>
<evidence type="ECO:0000313" key="4">
    <source>
        <dbReference type="Proteomes" id="UP000187822"/>
    </source>
</evidence>
<dbReference type="KEGG" id="cdiv:CPM_1504"/>
<evidence type="ECO:0000313" key="2">
    <source>
        <dbReference type="EMBL" id="SIM76349.1"/>
    </source>
</evidence>
<evidence type="ECO:0000256" key="1">
    <source>
        <dbReference type="SAM" id="MobiDB-lite"/>
    </source>
</evidence>
<accession>A0A1N5VUH4</accession>
<sequence>MAARRKYTPKKPGQNKRGRYYGYNDRNETPRPKRIKKLDMRKSEEFNFMLSKAVESLPDSIRGSITGGIYAIASRQGISEARDFVIKKKEEGVLDEGTQKQIWNLLNDYSTYR</sequence>
<dbReference type="Proteomes" id="UP000195607">
    <property type="component" value="Chromosome I"/>
</dbReference>
<evidence type="ECO:0000313" key="5">
    <source>
        <dbReference type="Proteomes" id="UP000195607"/>
    </source>
</evidence>
<dbReference type="EMBL" id="LT719092">
    <property type="protein sequence ID" value="SJK85298.1"/>
    <property type="molecule type" value="Genomic_DNA"/>
</dbReference>
<dbReference type="AlphaFoldDB" id="A0A1N5VUH4"/>
<dbReference type="STRING" id="1673428.CPM_1504"/>
<feature type="compositionally biased region" description="Basic residues" evidence="1">
    <location>
        <begin position="1"/>
        <end position="19"/>
    </location>
</feature>
<gene>
    <name evidence="3" type="ORF">CPM_1504</name>
    <name evidence="2" type="ORF">CSP5_1510</name>
</gene>
<organism evidence="2 5">
    <name type="scientific">Cuniculiplasma divulgatum</name>
    <dbReference type="NCBI Taxonomy" id="1673428"/>
    <lineage>
        <taxon>Archaea</taxon>
        <taxon>Methanobacteriati</taxon>
        <taxon>Thermoplasmatota</taxon>
        <taxon>Thermoplasmata</taxon>
        <taxon>Thermoplasmatales</taxon>
        <taxon>Cuniculiplasmataceae</taxon>
        <taxon>Cuniculiplasma</taxon>
    </lineage>
</organism>
<evidence type="ECO:0000313" key="3">
    <source>
        <dbReference type="EMBL" id="SJK85298.1"/>
    </source>
</evidence>
<feature type="region of interest" description="Disordered" evidence="1">
    <location>
        <begin position="1"/>
        <end position="31"/>
    </location>
</feature>
<protein>
    <submittedName>
        <fullName evidence="2">Uncharacterized protein</fullName>
    </submittedName>
</protein>
<reference evidence="4" key="3">
    <citation type="submission" date="2016-06" db="EMBL/GenBank/DDBJ databases">
        <authorList>
            <person name="Toshchakov V.S."/>
        </authorList>
    </citation>
    <scope>NUCLEOTIDE SEQUENCE [LARGE SCALE GENOMIC DNA]</scope>
    <source>
        <strain>PM4 (JCM 30641</strain>
        <strain evidence="4">\VKM B-2940)</strain>
    </source>
</reference>